<comment type="subunit">
    <text evidence="8">Homodimer.</text>
</comment>
<dbReference type="Pfam" id="PF18317">
    <property type="entry name" value="SDH_C"/>
    <property type="match status" value="1"/>
</dbReference>
<comment type="pathway">
    <text evidence="1 8">Metabolic intermediate biosynthesis; chorismate biosynthesis; chorismate from D-erythrose 4-phosphate and phosphoenolpyruvate: step 4/7.</text>
</comment>
<dbReference type="Pfam" id="PF08501">
    <property type="entry name" value="Shikimate_dh_N"/>
    <property type="match status" value="1"/>
</dbReference>
<dbReference type="GO" id="GO:0009073">
    <property type="term" value="P:aromatic amino acid family biosynthetic process"/>
    <property type="evidence" value="ECO:0007669"/>
    <property type="project" value="UniProtKB-KW"/>
</dbReference>
<evidence type="ECO:0000259" key="11">
    <source>
        <dbReference type="Pfam" id="PF18317"/>
    </source>
</evidence>
<reference evidence="12 13" key="1">
    <citation type="submission" date="2017-08" db="EMBL/GenBank/DDBJ databases">
        <authorList>
            <person name="de Groot N.N."/>
        </authorList>
    </citation>
    <scope>NUCLEOTIDE SEQUENCE [LARGE SCALE GENOMIC DNA]</scope>
    <source>
        <strain evidence="12 13">JC228</strain>
    </source>
</reference>
<dbReference type="GO" id="GO:0005829">
    <property type="term" value="C:cytosol"/>
    <property type="evidence" value="ECO:0007669"/>
    <property type="project" value="TreeGrafter"/>
</dbReference>
<dbReference type="Proteomes" id="UP000219546">
    <property type="component" value="Unassembled WGS sequence"/>
</dbReference>
<dbReference type="Pfam" id="PF01488">
    <property type="entry name" value="Shikimate_DH"/>
    <property type="match status" value="1"/>
</dbReference>
<feature type="domain" description="SDH C-terminal" evidence="11">
    <location>
        <begin position="245"/>
        <end position="274"/>
    </location>
</feature>
<feature type="domain" description="Shikimate dehydrogenase substrate binding N-terminal" evidence="10">
    <location>
        <begin position="7"/>
        <end position="89"/>
    </location>
</feature>
<dbReference type="EC" id="1.1.1.25" evidence="2 8"/>
<organism evidence="12 13">
    <name type="scientific">Bacillus oleivorans</name>
    <dbReference type="NCBI Taxonomy" id="1448271"/>
    <lineage>
        <taxon>Bacteria</taxon>
        <taxon>Bacillati</taxon>
        <taxon>Bacillota</taxon>
        <taxon>Bacilli</taxon>
        <taxon>Bacillales</taxon>
        <taxon>Bacillaceae</taxon>
        <taxon>Bacillus</taxon>
    </lineage>
</organism>
<dbReference type="CDD" id="cd01065">
    <property type="entry name" value="NAD_bind_Shikimate_DH"/>
    <property type="match status" value="1"/>
</dbReference>
<dbReference type="AlphaFoldDB" id="A0A285CJZ2"/>
<evidence type="ECO:0000256" key="2">
    <source>
        <dbReference type="ARBA" id="ARBA00012962"/>
    </source>
</evidence>
<dbReference type="Gene3D" id="3.40.50.10860">
    <property type="entry name" value="Leucine Dehydrogenase, chain A, domain 1"/>
    <property type="match status" value="1"/>
</dbReference>
<feature type="binding site" evidence="8">
    <location>
        <position position="222"/>
    </location>
    <ligand>
        <name>NADP(+)</name>
        <dbReference type="ChEBI" id="CHEBI:58349"/>
    </ligand>
</feature>
<evidence type="ECO:0000256" key="5">
    <source>
        <dbReference type="ARBA" id="ARBA00023002"/>
    </source>
</evidence>
<dbReference type="RefSeq" id="WP_097157257.1">
    <property type="nucleotide sequence ID" value="NZ_JBEPMQ010000013.1"/>
</dbReference>
<dbReference type="FunFam" id="3.40.50.10860:FF:000016">
    <property type="entry name" value="Shikimate dehydrogenase (NADP(+))"/>
    <property type="match status" value="1"/>
</dbReference>
<feature type="binding site" evidence="8">
    <location>
        <begin position="15"/>
        <end position="17"/>
    </location>
    <ligand>
        <name>shikimate</name>
        <dbReference type="ChEBI" id="CHEBI:36208"/>
    </ligand>
</feature>
<feature type="binding site" evidence="8">
    <location>
        <position position="102"/>
    </location>
    <ligand>
        <name>shikimate</name>
        <dbReference type="ChEBI" id="CHEBI:36208"/>
    </ligand>
</feature>
<evidence type="ECO:0000256" key="1">
    <source>
        <dbReference type="ARBA" id="ARBA00004871"/>
    </source>
</evidence>
<feature type="binding site" evidence="8">
    <location>
        <position position="224"/>
    </location>
    <ligand>
        <name>shikimate</name>
        <dbReference type="ChEBI" id="CHEBI:36208"/>
    </ligand>
</feature>
<dbReference type="GO" id="GO:0004764">
    <property type="term" value="F:shikimate 3-dehydrogenase (NADP+) activity"/>
    <property type="evidence" value="ECO:0007669"/>
    <property type="project" value="UniProtKB-UniRule"/>
</dbReference>
<sequence length="280" mass="31058">MEKVFGVIGDPIRHSLSPLIHNHSFAKEKMEAVYHAFLVNSEDLESAVRGMKAIGIEGFNVTIPHKEAIISHLDEIDPLAKEIGAVNTVILRNGSYIGYNTDGIGFVKGLKQSINEETAEQKQVLIIGAGGAAKGIYYSLLADGFTKVDLANRSVERARQLVSGSTHPLSSFSNTYSLLEAEENLDQYDILIQTTSVGMSPRIEESPLTLQKLKEKTHVFDIIYNPFETKFLTLAKEKGCHIHNGIDMFVYQGAYAFQLWTGKWPDTDEMKELVINRLGG</sequence>
<proteinExistence type="inferred from homology"/>
<comment type="catalytic activity">
    <reaction evidence="7 8">
        <text>shikimate + NADP(+) = 3-dehydroshikimate + NADPH + H(+)</text>
        <dbReference type="Rhea" id="RHEA:17737"/>
        <dbReference type="ChEBI" id="CHEBI:15378"/>
        <dbReference type="ChEBI" id="CHEBI:16630"/>
        <dbReference type="ChEBI" id="CHEBI:36208"/>
        <dbReference type="ChEBI" id="CHEBI:57783"/>
        <dbReference type="ChEBI" id="CHEBI:58349"/>
        <dbReference type="EC" id="1.1.1.25"/>
    </reaction>
</comment>
<dbReference type="Gene3D" id="3.40.50.720">
    <property type="entry name" value="NAD(P)-binding Rossmann-like Domain"/>
    <property type="match status" value="1"/>
</dbReference>
<dbReference type="GO" id="GO:0019632">
    <property type="term" value="P:shikimate metabolic process"/>
    <property type="evidence" value="ECO:0007669"/>
    <property type="project" value="InterPro"/>
</dbReference>
<dbReference type="InterPro" id="IPR011342">
    <property type="entry name" value="Shikimate_DH"/>
</dbReference>
<comment type="function">
    <text evidence="8">Involved in the biosynthesis of the chorismate, which leads to the biosynthesis of aromatic amino acids. Catalyzes the reversible NADPH linked reduction of 3-dehydroshikimate (DHSA) to yield shikimate (SA).</text>
</comment>
<comment type="caution">
    <text evidence="8">Lacks conserved residue(s) required for the propagation of feature annotation.</text>
</comment>
<dbReference type="SUPFAM" id="SSF53223">
    <property type="entry name" value="Aminoacid dehydrogenase-like, N-terminal domain"/>
    <property type="match status" value="1"/>
</dbReference>
<evidence type="ECO:0000256" key="6">
    <source>
        <dbReference type="ARBA" id="ARBA00023141"/>
    </source>
</evidence>
<feature type="binding site" evidence="8">
    <location>
        <position position="252"/>
    </location>
    <ligand>
        <name>shikimate</name>
        <dbReference type="ChEBI" id="CHEBI:36208"/>
    </ligand>
</feature>
<feature type="binding site" evidence="8">
    <location>
        <begin position="128"/>
        <end position="132"/>
    </location>
    <ligand>
        <name>NADP(+)</name>
        <dbReference type="ChEBI" id="CHEBI:58349"/>
    </ligand>
</feature>
<keyword evidence="3 8" id="KW-0028">Amino-acid biosynthesis</keyword>
<dbReference type="GO" id="GO:0009423">
    <property type="term" value="P:chorismate biosynthetic process"/>
    <property type="evidence" value="ECO:0007669"/>
    <property type="project" value="UniProtKB-UniRule"/>
</dbReference>
<evidence type="ECO:0000256" key="3">
    <source>
        <dbReference type="ARBA" id="ARBA00022605"/>
    </source>
</evidence>
<dbReference type="InterPro" id="IPR041121">
    <property type="entry name" value="SDH_C"/>
</dbReference>
<feature type="active site" description="Proton acceptor" evidence="8">
    <location>
        <position position="66"/>
    </location>
</feature>
<evidence type="ECO:0000259" key="9">
    <source>
        <dbReference type="Pfam" id="PF01488"/>
    </source>
</evidence>
<gene>
    <name evidence="8" type="primary">aroE</name>
    <name evidence="12" type="ORF">SAMN05877753_10243</name>
</gene>
<dbReference type="HAMAP" id="MF_00222">
    <property type="entry name" value="Shikimate_DH_AroE"/>
    <property type="match status" value="1"/>
</dbReference>
<dbReference type="OrthoDB" id="9792692at2"/>
<keyword evidence="6 8" id="KW-0057">Aromatic amino acid biosynthesis</keyword>
<dbReference type="InterPro" id="IPR046346">
    <property type="entry name" value="Aminoacid_DH-like_N_sf"/>
</dbReference>
<dbReference type="EMBL" id="OAOP01000002">
    <property type="protein sequence ID" value="SNX67839.1"/>
    <property type="molecule type" value="Genomic_DNA"/>
</dbReference>
<dbReference type="PANTHER" id="PTHR21089">
    <property type="entry name" value="SHIKIMATE DEHYDROGENASE"/>
    <property type="match status" value="1"/>
</dbReference>
<feature type="binding site" evidence="8">
    <location>
        <position position="62"/>
    </location>
    <ligand>
        <name>shikimate</name>
        <dbReference type="ChEBI" id="CHEBI:36208"/>
    </ligand>
</feature>
<dbReference type="NCBIfam" id="NF001319">
    <property type="entry name" value="PRK00258.3-3"/>
    <property type="match status" value="1"/>
</dbReference>
<dbReference type="InterPro" id="IPR006151">
    <property type="entry name" value="Shikm_DH/Glu-tRNA_Rdtase"/>
</dbReference>
<feature type="binding site" evidence="8">
    <location>
        <position position="87"/>
    </location>
    <ligand>
        <name>shikimate</name>
        <dbReference type="ChEBI" id="CHEBI:36208"/>
    </ligand>
</feature>
<dbReference type="NCBIfam" id="TIGR00507">
    <property type="entry name" value="aroE"/>
    <property type="match status" value="1"/>
</dbReference>
<evidence type="ECO:0000256" key="7">
    <source>
        <dbReference type="ARBA" id="ARBA00049442"/>
    </source>
</evidence>
<dbReference type="UniPathway" id="UPA00053">
    <property type="reaction ID" value="UER00087"/>
</dbReference>
<feature type="domain" description="Quinate/shikimate 5-dehydrogenase/glutamyl-tRNA reductase" evidence="9">
    <location>
        <begin position="118"/>
        <end position="222"/>
    </location>
</feature>
<comment type="similarity">
    <text evidence="8">Belongs to the shikimate dehydrogenase family.</text>
</comment>
<protein>
    <recommendedName>
        <fullName evidence="2 8">Shikimate dehydrogenase (NADP(+))</fullName>
        <shortName evidence="8">SDH</shortName>
        <ecNumber evidence="2 8">1.1.1.25</ecNumber>
    </recommendedName>
</protein>
<dbReference type="GO" id="GO:0050661">
    <property type="term" value="F:NADP binding"/>
    <property type="evidence" value="ECO:0007669"/>
    <property type="project" value="InterPro"/>
</dbReference>
<dbReference type="InterPro" id="IPR036291">
    <property type="entry name" value="NAD(P)-bd_dom_sf"/>
</dbReference>
<accession>A0A285CJZ2</accession>
<feature type="binding site" evidence="8">
    <location>
        <position position="245"/>
    </location>
    <ligand>
        <name>NADP(+)</name>
        <dbReference type="ChEBI" id="CHEBI:58349"/>
    </ligand>
</feature>
<dbReference type="InterPro" id="IPR013708">
    <property type="entry name" value="Shikimate_DH-bd_N"/>
</dbReference>
<evidence type="ECO:0000313" key="12">
    <source>
        <dbReference type="EMBL" id="SNX67839.1"/>
    </source>
</evidence>
<dbReference type="GO" id="GO:0008652">
    <property type="term" value="P:amino acid biosynthetic process"/>
    <property type="evidence" value="ECO:0007669"/>
    <property type="project" value="UniProtKB-KW"/>
</dbReference>
<keyword evidence="13" id="KW-1185">Reference proteome</keyword>
<dbReference type="InterPro" id="IPR022893">
    <property type="entry name" value="Shikimate_DH_fam"/>
</dbReference>
<evidence type="ECO:0000256" key="4">
    <source>
        <dbReference type="ARBA" id="ARBA00022857"/>
    </source>
</evidence>
<dbReference type="PANTHER" id="PTHR21089:SF1">
    <property type="entry name" value="BIFUNCTIONAL 3-DEHYDROQUINATE DEHYDRATASE_SHIKIMATE DEHYDROGENASE, CHLOROPLASTIC"/>
    <property type="match status" value="1"/>
</dbReference>
<evidence type="ECO:0000256" key="8">
    <source>
        <dbReference type="HAMAP-Rule" id="MF_00222"/>
    </source>
</evidence>
<name>A0A285CJZ2_9BACI</name>
<keyword evidence="4 8" id="KW-0521">NADP</keyword>
<keyword evidence="5 8" id="KW-0560">Oxidoreductase</keyword>
<evidence type="ECO:0000313" key="13">
    <source>
        <dbReference type="Proteomes" id="UP000219546"/>
    </source>
</evidence>
<dbReference type="SUPFAM" id="SSF51735">
    <property type="entry name" value="NAD(P)-binding Rossmann-fold domains"/>
    <property type="match status" value="1"/>
</dbReference>
<evidence type="ECO:0000259" key="10">
    <source>
        <dbReference type="Pfam" id="PF08501"/>
    </source>
</evidence>